<comment type="similarity">
    <text evidence="1">Belongs to the UPF0246 family.</text>
</comment>
<dbReference type="PANTHER" id="PTHR30283:SF4">
    <property type="entry name" value="PEROXIDE STRESS RESISTANCE PROTEIN YAAA"/>
    <property type="match status" value="1"/>
</dbReference>
<keyword evidence="3" id="KW-1185">Reference proteome</keyword>
<reference evidence="3" key="1">
    <citation type="submission" date="2020-01" db="EMBL/GenBank/DDBJ databases">
        <title>Phosphoaccumulans saitamaens gen. nov., sp. nov., a polyphosphate accumulating bacterium isolated from surface river water.</title>
        <authorList>
            <person name="Watanabe K."/>
            <person name="Suda W."/>
        </authorList>
    </citation>
    <scope>NUCLEOTIDE SEQUENCE [LARGE SCALE GENOMIC DNA]</scope>
    <source>
        <strain evidence="3">ICHIAU1</strain>
    </source>
</reference>
<dbReference type="RefSeq" id="WP_162050359.1">
    <property type="nucleotide sequence ID" value="NZ_AP019011.1"/>
</dbReference>
<evidence type="ECO:0000313" key="3">
    <source>
        <dbReference type="Proteomes" id="UP000463961"/>
    </source>
</evidence>
<dbReference type="AlphaFoldDB" id="A0A679IAU8"/>
<gene>
    <name evidence="2" type="ORF">ICHIAU1_11820</name>
</gene>
<dbReference type="PANTHER" id="PTHR30283">
    <property type="entry name" value="PEROXIDE STRESS RESPONSE PROTEIN YAAA"/>
    <property type="match status" value="1"/>
</dbReference>
<organism evidence="2 3">
    <name type="scientific">Fluviibacter phosphoraccumulans</name>
    <dbReference type="NCBI Taxonomy" id="1751046"/>
    <lineage>
        <taxon>Bacteria</taxon>
        <taxon>Pseudomonadati</taxon>
        <taxon>Pseudomonadota</taxon>
        <taxon>Betaproteobacteria</taxon>
        <taxon>Rhodocyclales</taxon>
        <taxon>Fluviibacteraceae</taxon>
        <taxon>Fluviibacter</taxon>
    </lineage>
</organism>
<dbReference type="GO" id="GO:0033194">
    <property type="term" value="P:response to hydroperoxide"/>
    <property type="evidence" value="ECO:0007669"/>
    <property type="project" value="TreeGrafter"/>
</dbReference>
<proteinExistence type="inferred from homology"/>
<dbReference type="NCBIfam" id="NF002542">
    <property type="entry name" value="PRK02101.1-3"/>
    <property type="match status" value="1"/>
</dbReference>
<sequence length="259" mass="28890">MLFLLSPAKSLDFEPVSADIPQTQPRFLDKSAPLIDILCKQSPAQIAELMSLSDKLAVLNVTRYAEWSAKHEQPEAKQAILAFNGDVYEGLDAPSLNKKQLAYVQDHVRVLSGLYGVLRPLDLMRPYRLEMGTKLANPAGKDLYAWWRESNTATVLADLKAAGEPLINTASDEYFKSVDRKALEKAGVPVIDCVFEDFKDGKFKIISFYAKRARGLFVRAAAEANWQTPADLQKFDAEGYGFVPASSTENKLVFRRRVA</sequence>
<protein>
    <recommendedName>
        <fullName evidence="1">UPF0246 protein ICHIAU1_11820</fullName>
    </recommendedName>
</protein>
<name>A0A679IAU8_9RHOO</name>
<accession>A0A679IAU8</accession>
<dbReference type="Pfam" id="PF03883">
    <property type="entry name" value="H2O2_YaaD"/>
    <property type="match status" value="1"/>
</dbReference>
<dbReference type="GO" id="GO:0005829">
    <property type="term" value="C:cytosol"/>
    <property type="evidence" value="ECO:0007669"/>
    <property type="project" value="TreeGrafter"/>
</dbReference>
<dbReference type="OrthoDB" id="9777133at2"/>
<dbReference type="EMBL" id="AP022345">
    <property type="protein sequence ID" value="BBU68899.1"/>
    <property type="molecule type" value="Genomic_DNA"/>
</dbReference>
<evidence type="ECO:0000313" key="2">
    <source>
        <dbReference type="EMBL" id="BBU68899.1"/>
    </source>
</evidence>
<dbReference type="InterPro" id="IPR005583">
    <property type="entry name" value="YaaA"/>
</dbReference>
<dbReference type="HAMAP" id="MF_00652">
    <property type="entry name" value="UPF0246"/>
    <property type="match status" value="1"/>
</dbReference>
<evidence type="ECO:0000256" key="1">
    <source>
        <dbReference type="HAMAP-Rule" id="MF_00652"/>
    </source>
</evidence>
<dbReference type="Proteomes" id="UP000463961">
    <property type="component" value="Chromosome"/>
</dbReference>